<accession>A0A8K0SGP6</accession>
<dbReference type="GO" id="GO:0016491">
    <property type="term" value="F:oxidoreductase activity"/>
    <property type="evidence" value="ECO:0007669"/>
    <property type="project" value="UniProtKB-KW"/>
</dbReference>
<dbReference type="Gene3D" id="3.20.20.100">
    <property type="entry name" value="NADP-dependent oxidoreductase domain"/>
    <property type="match status" value="1"/>
</dbReference>
<evidence type="ECO:0000256" key="1">
    <source>
        <dbReference type="ARBA" id="ARBA00022857"/>
    </source>
</evidence>
<organism evidence="6 7">
    <name type="scientific">Stachybotrys elegans</name>
    <dbReference type="NCBI Taxonomy" id="80388"/>
    <lineage>
        <taxon>Eukaryota</taxon>
        <taxon>Fungi</taxon>
        <taxon>Dikarya</taxon>
        <taxon>Ascomycota</taxon>
        <taxon>Pezizomycotina</taxon>
        <taxon>Sordariomycetes</taxon>
        <taxon>Hypocreomycetidae</taxon>
        <taxon>Hypocreales</taxon>
        <taxon>Stachybotryaceae</taxon>
        <taxon>Stachybotrys</taxon>
    </lineage>
</organism>
<comment type="similarity">
    <text evidence="3">Belongs to the aldo/keto reductase family. Aldo/keto reductase 2 subfamily.</text>
</comment>
<dbReference type="PANTHER" id="PTHR43364">
    <property type="entry name" value="NADH-SPECIFIC METHYLGLYOXAL REDUCTASE-RELATED"/>
    <property type="match status" value="1"/>
</dbReference>
<keyword evidence="1" id="KW-0521">NADP</keyword>
<dbReference type="EMBL" id="JAGPNK010000017">
    <property type="protein sequence ID" value="KAH7305927.1"/>
    <property type="molecule type" value="Genomic_DNA"/>
</dbReference>
<evidence type="ECO:0000259" key="5">
    <source>
        <dbReference type="Pfam" id="PF00248"/>
    </source>
</evidence>
<keyword evidence="7" id="KW-1185">Reference proteome</keyword>
<evidence type="ECO:0000256" key="2">
    <source>
        <dbReference type="ARBA" id="ARBA00023002"/>
    </source>
</evidence>
<dbReference type="InterPro" id="IPR020471">
    <property type="entry name" value="AKR"/>
</dbReference>
<gene>
    <name evidence="6" type="ORF">B0I35DRAFT_443524</name>
</gene>
<name>A0A8K0SGP6_9HYPO</name>
<dbReference type="PANTHER" id="PTHR43364:SF7">
    <property type="entry name" value="NADP-DEPENDENT OXIDOREDUCTASE DOMAIN-CONTAINING PROTEIN-RELATED"/>
    <property type="match status" value="1"/>
</dbReference>
<evidence type="ECO:0000313" key="6">
    <source>
        <dbReference type="EMBL" id="KAH7305927.1"/>
    </source>
</evidence>
<dbReference type="PRINTS" id="PR00069">
    <property type="entry name" value="ALDKETRDTASE"/>
</dbReference>
<dbReference type="Pfam" id="PF00248">
    <property type="entry name" value="Aldo_ket_red"/>
    <property type="match status" value="1"/>
</dbReference>
<feature type="region of interest" description="Disordered" evidence="4">
    <location>
        <begin position="1"/>
        <end position="32"/>
    </location>
</feature>
<comment type="caution">
    <text evidence="6">The sequence shown here is derived from an EMBL/GenBank/DDBJ whole genome shotgun (WGS) entry which is preliminary data.</text>
</comment>
<dbReference type="InterPro" id="IPR023210">
    <property type="entry name" value="NADP_OxRdtase_dom"/>
</dbReference>
<evidence type="ECO:0000313" key="7">
    <source>
        <dbReference type="Proteomes" id="UP000813444"/>
    </source>
</evidence>
<dbReference type="AlphaFoldDB" id="A0A8K0SGP6"/>
<feature type="domain" description="NADP-dependent oxidoreductase" evidence="5">
    <location>
        <begin position="74"/>
        <end position="377"/>
    </location>
</feature>
<sequence>MGRVPTTHFLSRTRSIPSQASQTSSYPVKQPITSTPTTAIKMPFSTVLPMYPPPRSILARYRLLSPTASVRVSPICLGGMSFGDNWADHMGSCDQETTEAILDEFYNQGGNFIDTSNNYQFQQSEKWIGEWMKKRGNRNEIVLATKYSTNYLAGEPDKERRVIINHQGNGSKSLHVSVADSLKRLQTDYLDLLYVHWWDFSTSIPELMQSLNSLVVAGKVLYLGISDSPAWVVSKANEYARNHGLRQFSVYQGLWNAATRDLEREVIPMCQSEGMGIAPWGTMGSGAFKTEEQRQAQSKGGRNVQPSETDIRISRALEAVAKRHSTRVTSVAMAYVMAKTPYVFPIVGCRTVDHLKGNIEALSINLSGEDIKEIEGANSFDPGFPMTMLYGPVIPEDSQNVWLMKMGGTLDPVLPPKAIKPQ</sequence>
<reference evidence="6" key="1">
    <citation type="journal article" date="2021" name="Nat. Commun.">
        <title>Genetic determinants of endophytism in the Arabidopsis root mycobiome.</title>
        <authorList>
            <person name="Mesny F."/>
            <person name="Miyauchi S."/>
            <person name="Thiergart T."/>
            <person name="Pickel B."/>
            <person name="Atanasova L."/>
            <person name="Karlsson M."/>
            <person name="Huettel B."/>
            <person name="Barry K.W."/>
            <person name="Haridas S."/>
            <person name="Chen C."/>
            <person name="Bauer D."/>
            <person name="Andreopoulos W."/>
            <person name="Pangilinan J."/>
            <person name="LaButti K."/>
            <person name="Riley R."/>
            <person name="Lipzen A."/>
            <person name="Clum A."/>
            <person name="Drula E."/>
            <person name="Henrissat B."/>
            <person name="Kohler A."/>
            <person name="Grigoriev I.V."/>
            <person name="Martin F.M."/>
            <person name="Hacquard S."/>
        </authorList>
    </citation>
    <scope>NUCLEOTIDE SEQUENCE</scope>
    <source>
        <strain evidence="6">MPI-CAGE-CH-0235</strain>
    </source>
</reference>
<dbReference type="Proteomes" id="UP000813444">
    <property type="component" value="Unassembled WGS sequence"/>
</dbReference>
<feature type="compositionally biased region" description="Polar residues" evidence="4">
    <location>
        <begin position="8"/>
        <end position="32"/>
    </location>
</feature>
<proteinExistence type="inferred from homology"/>
<protein>
    <submittedName>
        <fullName evidence="6">Aldo/keto reductase</fullName>
    </submittedName>
</protein>
<keyword evidence="2" id="KW-0560">Oxidoreductase</keyword>
<evidence type="ECO:0000256" key="3">
    <source>
        <dbReference type="ARBA" id="ARBA00038157"/>
    </source>
</evidence>
<dbReference type="InterPro" id="IPR036812">
    <property type="entry name" value="NAD(P)_OxRdtase_dom_sf"/>
</dbReference>
<dbReference type="SUPFAM" id="SSF51430">
    <property type="entry name" value="NAD(P)-linked oxidoreductase"/>
    <property type="match status" value="1"/>
</dbReference>
<evidence type="ECO:0000256" key="4">
    <source>
        <dbReference type="SAM" id="MobiDB-lite"/>
    </source>
</evidence>
<dbReference type="OrthoDB" id="48988at2759"/>
<dbReference type="InterPro" id="IPR050523">
    <property type="entry name" value="AKR_Detox_Biosynth"/>
</dbReference>